<reference evidence="1 2" key="1">
    <citation type="journal article" date="2019" name="Int. J. Syst. Evol. Microbiol.">
        <title>Bifidobacterium jacchi sp. nov., isolated from the faeces of a baby common marmoset (Callithrix jacchus).</title>
        <authorList>
            <person name="Modesto M."/>
            <person name="Watanabe K."/>
            <person name="Arita M."/>
            <person name="Satti M."/>
            <person name="Oki K."/>
            <person name="Sciavilla P."/>
            <person name="Patavino C."/>
            <person name="Camma C."/>
            <person name="Michelini S."/>
            <person name="Sgorbati B."/>
            <person name="Mattarelli P."/>
        </authorList>
    </citation>
    <scope>NUCLEOTIDE SEQUENCE [LARGE SCALE GENOMIC DNA]</scope>
    <source>
        <strain evidence="1 2">MRM 9.3</strain>
    </source>
</reference>
<evidence type="ECO:0000313" key="2">
    <source>
        <dbReference type="Proteomes" id="UP000326336"/>
    </source>
</evidence>
<sequence>MDLTAAVRVLYGGSVMDHAEMFGFATVLGRVLRRQNVLLAPLKHIEKQLELVQQYMRLCESAALHTAALQFKGSMGDDNTLVQYPLTDSSQHRSIEGQIHDICLALKKLGFTVWRRIAFSEKHVACTPSVVQVVIPGLERFHVIRHGFIGEPIGRLRTHDSVIQSRRKTS</sequence>
<dbReference type="EMBL" id="RQSP01000025">
    <property type="protein sequence ID" value="KAB5606421.1"/>
    <property type="molecule type" value="Genomic_DNA"/>
</dbReference>
<gene>
    <name evidence="1" type="ORF">EHS19_07370</name>
</gene>
<keyword evidence="2" id="KW-1185">Reference proteome</keyword>
<evidence type="ECO:0000313" key="1">
    <source>
        <dbReference type="EMBL" id="KAB5606421.1"/>
    </source>
</evidence>
<comment type="caution">
    <text evidence="1">The sequence shown here is derived from an EMBL/GenBank/DDBJ whole genome shotgun (WGS) entry which is preliminary data.</text>
</comment>
<name>A0A5N5RI31_9BIFI</name>
<organism evidence="1 2">
    <name type="scientific">Bifidobacterium jacchi</name>
    <dbReference type="NCBI Taxonomy" id="2490545"/>
    <lineage>
        <taxon>Bacteria</taxon>
        <taxon>Bacillati</taxon>
        <taxon>Actinomycetota</taxon>
        <taxon>Actinomycetes</taxon>
        <taxon>Bifidobacteriales</taxon>
        <taxon>Bifidobacteriaceae</taxon>
        <taxon>Bifidobacterium</taxon>
    </lineage>
</organism>
<accession>A0A5N5RI31</accession>
<protein>
    <submittedName>
        <fullName evidence="1">Uncharacterized protein</fullName>
    </submittedName>
</protein>
<proteinExistence type="predicted"/>
<dbReference type="AlphaFoldDB" id="A0A5N5RI31"/>
<dbReference type="RefSeq" id="WP_151917119.1">
    <property type="nucleotide sequence ID" value="NZ_RQSP01000025.1"/>
</dbReference>
<dbReference type="OrthoDB" id="109999at2"/>
<dbReference type="Proteomes" id="UP000326336">
    <property type="component" value="Unassembled WGS sequence"/>
</dbReference>